<dbReference type="AlphaFoldDB" id="A0A7W6PY49"/>
<sequence length="178" mass="18820">MAATAVRQAIPADASAIAAIYAHHVRHGTASFDTVPRSLVETEGGIAESSARGWPFLVAEQDGQVMGYAYATQFRDRPAYGSTCENSIYVHPDRQSQGIGKALLGALLGQAQAAGFRQMIAVIGGGEPASVALHARLGFQHAGRMQSVGRKFGRWLDTIYMQIALGAGDSAPPLKEPQ</sequence>
<dbReference type="EC" id="2.3.1.183" evidence="2"/>
<evidence type="ECO:0000259" key="1">
    <source>
        <dbReference type="PROSITE" id="PS51186"/>
    </source>
</evidence>
<feature type="domain" description="N-acetyltransferase" evidence="1">
    <location>
        <begin position="4"/>
        <end position="166"/>
    </location>
</feature>
<dbReference type="InterPro" id="IPR016181">
    <property type="entry name" value="Acyl_CoA_acyltransferase"/>
</dbReference>
<dbReference type="SUPFAM" id="SSF55729">
    <property type="entry name" value="Acyl-CoA N-acyltransferases (Nat)"/>
    <property type="match status" value="1"/>
</dbReference>
<proteinExistence type="predicted"/>
<dbReference type="InterPro" id="IPR000182">
    <property type="entry name" value="GNAT_dom"/>
</dbReference>
<protein>
    <submittedName>
        <fullName evidence="2">Phosphinothricin acetyltransferase</fullName>
        <ecNumber evidence="2">2.3.1.183</ecNumber>
    </submittedName>
</protein>
<dbReference type="EMBL" id="JACIEU010000041">
    <property type="protein sequence ID" value="MBB4151603.1"/>
    <property type="molecule type" value="Genomic_DNA"/>
</dbReference>
<dbReference type="Proteomes" id="UP000590524">
    <property type="component" value="Unassembled WGS sequence"/>
</dbReference>
<evidence type="ECO:0000313" key="2">
    <source>
        <dbReference type="EMBL" id="MBB4151603.1"/>
    </source>
</evidence>
<keyword evidence="2" id="KW-0012">Acyltransferase</keyword>
<reference evidence="2 3" key="1">
    <citation type="submission" date="2020-08" db="EMBL/GenBank/DDBJ databases">
        <title>Genomic Encyclopedia of Type Strains, Phase IV (KMG-IV): sequencing the most valuable type-strain genomes for metagenomic binning, comparative biology and taxonomic classification.</title>
        <authorList>
            <person name="Goeker M."/>
        </authorList>
    </citation>
    <scope>NUCLEOTIDE SEQUENCE [LARGE SCALE GENOMIC DNA]</scope>
    <source>
        <strain evidence="2 3">DSM 19371</strain>
    </source>
</reference>
<dbReference type="Gene3D" id="3.40.630.30">
    <property type="match status" value="1"/>
</dbReference>
<dbReference type="RefSeq" id="WP_188084385.1">
    <property type="nucleotide sequence ID" value="NZ_JACIEU010000041.1"/>
</dbReference>
<gene>
    <name evidence="2" type="ORF">GGQ90_005417</name>
</gene>
<evidence type="ECO:0000313" key="3">
    <source>
        <dbReference type="Proteomes" id="UP000590524"/>
    </source>
</evidence>
<organism evidence="2 3">
    <name type="scientific">Sphingobium scionense</name>
    <dbReference type="NCBI Taxonomy" id="1404341"/>
    <lineage>
        <taxon>Bacteria</taxon>
        <taxon>Pseudomonadati</taxon>
        <taxon>Pseudomonadota</taxon>
        <taxon>Alphaproteobacteria</taxon>
        <taxon>Sphingomonadales</taxon>
        <taxon>Sphingomonadaceae</taxon>
        <taxon>Sphingobium</taxon>
    </lineage>
</organism>
<dbReference type="PANTHER" id="PTHR43072">
    <property type="entry name" value="N-ACETYLTRANSFERASE"/>
    <property type="match status" value="1"/>
</dbReference>
<dbReference type="Pfam" id="PF13420">
    <property type="entry name" value="Acetyltransf_4"/>
    <property type="match status" value="1"/>
</dbReference>
<dbReference type="PANTHER" id="PTHR43072:SF8">
    <property type="entry name" value="ACYLTRANSFERASE FABY-RELATED"/>
    <property type="match status" value="1"/>
</dbReference>
<keyword evidence="2" id="KW-0808">Transferase</keyword>
<dbReference type="PROSITE" id="PS51186">
    <property type="entry name" value="GNAT"/>
    <property type="match status" value="1"/>
</dbReference>
<comment type="caution">
    <text evidence="2">The sequence shown here is derived from an EMBL/GenBank/DDBJ whole genome shotgun (WGS) entry which is preliminary data.</text>
</comment>
<keyword evidence="3" id="KW-1185">Reference proteome</keyword>
<dbReference type="GO" id="GO:0102971">
    <property type="term" value="F:phosphinothricin N-acetyltransferase activity"/>
    <property type="evidence" value="ECO:0007669"/>
    <property type="project" value="UniProtKB-EC"/>
</dbReference>
<name>A0A7W6PY49_9SPHN</name>
<accession>A0A7W6PY49</accession>
<dbReference type="CDD" id="cd04301">
    <property type="entry name" value="NAT_SF"/>
    <property type="match status" value="1"/>
</dbReference>